<organism evidence="1 2">
    <name type="scientific">Pseudocohnilembus persalinus</name>
    <name type="common">Ciliate</name>
    <dbReference type="NCBI Taxonomy" id="266149"/>
    <lineage>
        <taxon>Eukaryota</taxon>
        <taxon>Sar</taxon>
        <taxon>Alveolata</taxon>
        <taxon>Ciliophora</taxon>
        <taxon>Intramacronucleata</taxon>
        <taxon>Oligohymenophorea</taxon>
        <taxon>Scuticociliatia</taxon>
        <taxon>Philasterida</taxon>
        <taxon>Pseudocohnilembidae</taxon>
        <taxon>Pseudocohnilembus</taxon>
    </lineage>
</organism>
<sequence length="171" mass="20842">MEDKNQILLNFILNDPKHLKKHIDTLSPFKSQKKNQKPLNQKALFKGNFYCYYKQNNQYKNFYFELYPNLILKYNDKNKTPSAEYLLLQYCQIFQESEVLGESVAFTIILETENEICRLITDKYQQHKLWSKCIRKYCRVPNFLGRYKVDCRIYEHFYRCIDKKKRIYSAN</sequence>
<dbReference type="OMA" id="CQIFQES"/>
<dbReference type="Proteomes" id="UP000054937">
    <property type="component" value="Unassembled WGS sequence"/>
</dbReference>
<accession>A0A0V0R7G5</accession>
<evidence type="ECO:0000313" key="2">
    <source>
        <dbReference type="Proteomes" id="UP000054937"/>
    </source>
</evidence>
<comment type="caution">
    <text evidence="1">The sequence shown here is derived from an EMBL/GenBank/DDBJ whole genome shotgun (WGS) entry which is preliminary data.</text>
</comment>
<keyword evidence="2" id="KW-1185">Reference proteome</keyword>
<evidence type="ECO:0008006" key="3">
    <source>
        <dbReference type="Google" id="ProtNLM"/>
    </source>
</evidence>
<evidence type="ECO:0000313" key="1">
    <source>
        <dbReference type="EMBL" id="KRX10430.1"/>
    </source>
</evidence>
<dbReference type="EMBL" id="LDAU01000028">
    <property type="protein sequence ID" value="KRX10430.1"/>
    <property type="molecule type" value="Genomic_DNA"/>
</dbReference>
<dbReference type="InParanoid" id="A0A0V0R7G5"/>
<gene>
    <name evidence="1" type="ORF">PPERSA_10529</name>
</gene>
<proteinExistence type="predicted"/>
<dbReference type="AlphaFoldDB" id="A0A0V0R7G5"/>
<name>A0A0V0R7G5_PSEPJ</name>
<reference evidence="1 2" key="1">
    <citation type="journal article" date="2015" name="Sci. Rep.">
        <title>Genome of the facultative scuticociliatosis pathogen Pseudocohnilembus persalinus provides insight into its virulence through horizontal gene transfer.</title>
        <authorList>
            <person name="Xiong J."/>
            <person name="Wang G."/>
            <person name="Cheng J."/>
            <person name="Tian M."/>
            <person name="Pan X."/>
            <person name="Warren A."/>
            <person name="Jiang C."/>
            <person name="Yuan D."/>
            <person name="Miao W."/>
        </authorList>
    </citation>
    <scope>NUCLEOTIDE SEQUENCE [LARGE SCALE GENOMIC DNA]</scope>
    <source>
        <strain evidence="1">36N120E</strain>
    </source>
</reference>
<dbReference type="Gene3D" id="2.30.29.30">
    <property type="entry name" value="Pleckstrin-homology domain (PH domain)/Phosphotyrosine-binding domain (PTB)"/>
    <property type="match status" value="1"/>
</dbReference>
<dbReference type="SUPFAM" id="SSF50729">
    <property type="entry name" value="PH domain-like"/>
    <property type="match status" value="1"/>
</dbReference>
<protein>
    <recommendedName>
        <fullName evidence="3">PH domain-containing protein</fullName>
    </recommendedName>
</protein>
<dbReference type="InterPro" id="IPR011993">
    <property type="entry name" value="PH-like_dom_sf"/>
</dbReference>